<proteinExistence type="predicted"/>
<dbReference type="RefSeq" id="WP_144642905.1">
    <property type="nucleotide sequence ID" value="NZ_BNAX01000003.1"/>
</dbReference>
<sequence length="316" mass="31468">MKQQNAAAQRGTARAGRWLARALLVVGGAVAGTAAAWAITTASASAETAPPALPQDGIAVQQDEQATPVTDAVLGGSDDVLLGSAQFAGDAAGAAARYGTGAQSPESIARGQQAADDVTGAVHEFGRTAVVHPAHRILGSAEQITREPQDAPRVIGQALTPPQDFLNFLHPSRSGLVKLPALTGSHSGAKGAPAAPPVELAPVAPAPAGPMGPIAAALPSGHAAAAHPDLRDDSGARRHGAQSDRFPFAPTRGPLVPSGVPFVPGGSVAGGHVDGPLLGVPANALTVVDAHGLRAVRFGIRHTPVQPGSQPGVTPD</sequence>
<evidence type="ECO:0000256" key="1">
    <source>
        <dbReference type="SAM" id="MobiDB-lite"/>
    </source>
</evidence>
<dbReference type="OrthoDB" id="3635484at2"/>
<comment type="caution">
    <text evidence="2">The sequence shown here is derived from an EMBL/GenBank/DDBJ whole genome shotgun (WGS) entry which is preliminary data.</text>
</comment>
<keyword evidence="3" id="KW-1185">Reference proteome</keyword>
<feature type="region of interest" description="Disordered" evidence="1">
    <location>
        <begin position="220"/>
        <end position="252"/>
    </location>
</feature>
<evidence type="ECO:0000313" key="3">
    <source>
        <dbReference type="Proteomes" id="UP000318578"/>
    </source>
</evidence>
<reference evidence="2 3" key="1">
    <citation type="submission" date="2019-07" db="EMBL/GenBank/DDBJ databases">
        <title>New species of Amycolatopsis and Streptomyces.</title>
        <authorList>
            <person name="Duangmal K."/>
            <person name="Teo W.F.A."/>
            <person name="Lipun K."/>
        </authorList>
    </citation>
    <scope>NUCLEOTIDE SEQUENCE [LARGE SCALE GENOMIC DNA]</scope>
    <source>
        <strain evidence="2 3">JCM 30562</strain>
    </source>
</reference>
<organism evidence="2 3">
    <name type="scientific">Amycolatopsis acidiphila</name>
    <dbReference type="NCBI Taxonomy" id="715473"/>
    <lineage>
        <taxon>Bacteria</taxon>
        <taxon>Bacillati</taxon>
        <taxon>Actinomycetota</taxon>
        <taxon>Actinomycetes</taxon>
        <taxon>Pseudonocardiales</taxon>
        <taxon>Pseudonocardiaceae</taxon>
        <taxon>Amycolatopsis</taxon>
    </lineage>
</organism>
<name>A0A558A2D1_9PSEU</name>
<gene>
    <name evidence="2" type="ORF">FNH06_27960</name>
</gene>
<dbReference type="AlphaFoldDB" id="A0A558A2D1"/>
<evidence type="ECO:0000313" key="2">
    <source>
        <dbReference type="EMBL" id="TVT18416.1"/>
    </source>
</evidence>
<dbReference type="Proteomes" id="UP000318578">
    <property type="component" value="Unassembled WGS sequence"/>
</dbReference>
<accession>A0A558A2D1</accession>
<dbReference type="EMBL" id="VJZA01000061">
    <property type="protein sequence ID" value="TVT18416.1"/>
    <property type="molecule type" value="Genomic_DNA"/>
</dbReference>
<protein>
    <submittedName>
        <fullName evidence="2">Uncharacterized protein</fullName>
    </submittedName>
</protein>